<protein>
    <submittedName>
        <fullName evidence="4">Ankyrin</fullName>
    </submittedName>
</protein>
<dbReference type="PANTHER" id="PTHR24198:SF165">
    <property type="entry name" value="ANKYRIN REPEAT-CONTAINING PROTEIN-RELATED"/>
    <property type="match status" value="1"/>
</dbReference>
<evidence type="ECO:0000256" key="2">
    <source>
        <dbReference type="ARBA" id="ARBA00023043"/>
    </source>
</evidence>
<dbReference type="Proteomes" id="UP000193920">
    <property type="component" value="Unassembled WGS sequence"/>
</dbReference>
<sequence>MVQNGFYTNIFGYKISFIDTPLIFFTKLGKIDLIQNLLKNGSSPNEVDAYGLTPIFYAIDHQNVRIVKLLHNREADIKGEVIYINNPLMFFIGKKMNGIVKVLLENKASLEEVDDNGNTPLFQAIKKKNYEIFDLLIHQYPIDITKRNKNDKTPLMYAIFHGEKKFDPFAIELKRIEKIEKIDDQGNMLLLKLVKNSNSDIRMIENLLSSGANVNYCDDDNKTPLIYAVENEDIELVKLLIKYKADINYEVCGRTPLKLAIKKNNIDIARIILEEKERKKNN</sequence>
<dbReference type="PROSITE" id="PS50088">
    <property type="entry name" value="ANK_REPEAT"/>
    <property type="match status" value="1"/>
</dbReference>
<dbReference type="InterPro" id="IPR036770">
    <property type="entry name" value="Ankyrin_rpt-contain_sf"/>
</dbReference>
<accession>A0A1Y1ZZ21</accession>
<feature type="repeat" description="ANK" evidence="3">
    <location>
        <begin position="220"/>
        <end position="248"/>
    </location>
</feature>
<dbReference type="InterPro" id="IPR002110">
    <property type="entry name" value="Ankyrin_rpt"/>
</dbReference>
<proteinExistence type="predicted"/>
<dbReference type="Pfam" id="PF12796">
    <property type="entry name" value="Ank_2"/>
    <property type="match status" value="3"/>
</dbReference>
<evidence type="ECO:0000256" key="3">
    <source>
        <dbReference type="PROSITE-ProRule" id="PRU00023"/>
    </source>
</evidence>
<keyword evidence="5" id="KW-1185">Reference proteome</keyword>
<name>A0A1Y1ZZ21_9FUNG</name>
<dbReference type="AlphaFoldDB" id="A0A1Y1ZZ21"/>
<comment type="caution">
    <text evidence="4">The sequence shown here is derived from an EMBL/GenBank/DDBJ whole genome shotgun (WGS) entry which is preliminary data.</text>
</comment>
<gene>
    <name evidence="4" type="ORF">LY90DRAFT_436514</name>
</gene>
<keyword evidence="1" id="KW-0677">Repeat</keyword>
<evidence type="ECO:0000256" key="1">
    <source>
        <dbReference type="ARBA" id="ARBA00022737"/>
    </source>
</evidence>
<dbReference type="SMART" id="SM00248">
    <property type="entry name" value="ANK"/>
    <property type="match status" value="8"/>
</dbReference>
<reference evidence="4 5" key="1">
    <citation type="submission" date="2016-08" db="EMBL/GenBank/DDBJ databases">
        <title>A Parts List for Fungal Cellulosomes Revealed by Comparative Genomics.</title>
        <authorList>
            <consortium name="DOE Joint Genome Institute"/>
            <person name="Haitjema C.H."/>
            <person name="Gilmore S.P."/>
            <person name="Henske J.K."/>
            <person name="Solomon K.V."/>
            <person name="De Groot R."/>
            <person name="Kuo A."/>
            <person name="Mondo S.J."/>
            <person name="Salamov A.A."/>
            <person name="Labutti K."/>
            <person name="Zhao Z."/>
            <person name="Chiniquy J."/>
            <person name="Barry K."/>
            <person name="Brewer H.M."/>
            <person name="Purvine S.O."/>
            <person name="Wright A.T."/>
            <person name="Boxma B."/>
            <person name="Van Alen T."/>
            <person name="Hackstein J.H."/>
            <person name="Baker S.E."/>
            <person name="Grigoriev I.V."/>
            <person name="O'Malley M.A."/>
        </authorList>
    </citation>
    <scope>NUCLEOTIDE SEQUENCE [LARGE SCALE GENOMIC DNA]</scope>
    <source>
        <strain evidence="4 5">G1</strain>
    </source>
</reference>
<keyword evidence="2 3" id="KW-0040">ANK repeat</keyword>
<evidence type="ECO:0000313" key="4">
    <source>
        <dbReference type="EMBL" id="ORY15511.1"/>
    </source>
</evidence>
<organism evidence="4 5">
    <name type="scientific">Neocallimastix californiae</name>
    <dbReference type="NCBI Taxonomy" id="1754190"/>
    <lineage>
        <taxon>Eukaryota</taxon>
        <taxon>Fungi</taxon>
        <taxon>Fungi incertae sedis</taxon>
        <taxon>Chytridiomycota</taxon>
        <taxon>Chytridiomycota incertae sedis</taxon>
        <taxon>Neocallimastigomycetes</taxon>
        <taxon>Neocallimastigales</taxon>
        <taxon>Neocallimastigaceae</taxon>
        <taxon>Neocallimastix</taxon>
    </lineage>
</organism>
<dbReference type="OrthoDB" id="20872at2759"/>
<dbReference type="SUPFAM" id="SSF48403">
    <property type="entry name" value="Ankyrin repeat"/>
    <property type="match status" value="1"/>
</dbReference>
<dbReference type="Gene3D" id="1.25.40.20">
    <property type="entry name" value="Ankyrin repeat-containing domain"/>
    <property type="match status" value="2"/>
</dbReference>
<dbReference type="PROSITE" id="PS50297">
    <property type="entry name" value="ANK_REP_REGION"/>
    <property type="match status" value="1"/>
</dbReference>
<dbReference type="EMBL" id="MCOG01000340">
    <property type="protein sequence ID" value="ORY15511.1"/>
    <property type="molecule type" value="Genomic_DNA"/>
</dbReference>
<dbReference type="STRING" id="1754190.A0A1Y1ZZ21"/>
<evidence type="ECO:0000313" key="5">
    <source>
        <dbReference type="Proteomes" id="UP000193920"/>
    </source>
</evidence>
<dbReference type="PANTHER" id="PTHR24198">
    <property type="entry name" value="ANKYRIN REPEAT AND PROTEIN KINASE DOMAIN-CONTAINING PROTEIN"/>
    <property type="match status" value="1"/>
</dbReference>